<evidence type="ECO:0000256" key="1">
    <source>
        <dbReference type="SAM" id="MobiDB-lite"/>
    </source>
</evidence>
<feature type="region of interest" description="Disordered" evidence="1">
    <location>
        <begin position="90"/>
        <end position="117"/>
    </location>
</feature>
<reference evidence="3" key="2">
    <citation type="submission" date="2015-01" db="EMBL/GenBank/DDBJ databases">
        <title>Evolutionary Origins and Diversification of the Mycorrhizal Mutualists.</title>
        <authorList>
            <consortium name="DOE Joint Genome Institute"/>
            <consortium name="Mycorrhizal Genomics Consortium"/>
            <person name="Kohler A."/>
            <person name="Kuo A."/>
            <person name="Nagy L.G."/>
            <person name="Floudas D."/>
            <person name="Copeland A."/>
            <person name="Barry K.W."/>
            <person name="Cichocki N."/>
            <person name="Veneault-Fourrey C."/>
            <person name="LaButti K."/>
            <person name="Lindquist E.A."/>
            <person name="Lipzen A."/>
            <person name="Lundell T."/>
            <person name="Morin E."/>
            <person name="Murat C."/>
            <person name="Riley R."/>
            <person name="Ohm R."/>
            <person name="Sun H."/>
            <person name="Tunlid A."/>
            <person name="Henrissat B."/>
            <person name="Grigoriev I.V."/>
            <person name="Hibbett D.S."/>
            <person name="Martin F."/>
        </authorList>
    </citation>
    <scope>NUCLEOTIDE SEQUENCE [LARGE SCALE GENOMIC DNA]</scope>
    <source>
        <strain evidence="3">MUT 4182</strain>
    </source>
</reference>
<organism evidence="2 3">
    <name type="scientific">Tulasnella calospora MUT 4182</name>
    <dbReference type="NCBI Taxonomy" id="1051891"/>
    <lineage>
        <taxon>Eukaryota</taxon>
        <taxon>Fungi</taxon>
        <taxon>Dikarya</taxon>
        <taxon>Basidiomycota</taxon>
        <taxon>Agaricomycotina</taxon>
        <taxon>Agaricomycetes</taxon>
        <taxon>Cantharellales</taxon>
        <taxon>Tulasnellaceae</taxon>
        <taxon>Tulasnella</taxon>
    </lineage>
</organism>
<accession>A0A0C3K981</accession>
<evidence type="ECO:0000313" key="3">
    <source>
        <dbReference type="Proteomes" id="UP000054248"/>
    </source>
</evidence>
<dbReference type="EMBL" id="KN823328">
    <property type="protein sequence ID" value="KIO17958.1"/>
    <property type="molecule type" value="Genomic_DNA"/>
</dbReference>
<feature type="compositionally biased region" description="Low complexity" evidence="1">
    <location>
        <begin position="90"/>
        <end position="102"/>
    </location>
</feature>
<keyword evidence="3" id="KW-1185">Reference proteome</keyword>
<dbReference type="OrthoDB" id="3241314at2759"/>
<reference evidence="2 3" key="1">
    <citation type="submission" date="2014-04" db="EMBL/GenBank/DDBJ databases">
        <authorList>
            <consortium name="DOE Joint Genome Institute"/>
            <person name="Kuo A."/>
            <person name="Girlanda M."/>
            <person name="Perotto S."/>
            <person name="Kohler A."/>
            <person name="Nagy L.G."/>
            <person name="Floudas D."/>
            <person name="Copeland A."/>
            <person name="Barry K.W."/>
            <person name="Cichocki N."/>
            <person name="Veneault-Fourrey C."/>
            <person name="LaButti K."/>
            <person name="Lindquist E.A."/>
            <person name="Lipzen A."/>
            <person name="Lundell T."/>
            <person name="Morin E."/>
            <person name="Murat C."/>
            <person name="Sun H."/>
            <person name="Tunlid A."/>
            <person name="Henrissat B."/>
            <person name="Grigoriev I.V."/>
            <person name="Hibbett D.S."/>
            <person name="Martin F."/>
            <person name="Nordberg H.P."/>
            <person name="Cantor M.N."/>
            <person name="Hua S.X."/>
        </authorList>
    </citation>
    <scope>NUCLEOTIDE SEQUENCE [LARGE SCALE GENOMIC DNA]</scope>
    <source>
        <strain evidence="2 3">MUT 4182</strain>
    </source>
</reference>
<dbReference type="HOGENOM" id="CLU_061438_0_0_1"/>
<protein>
    <submittedName>
        <fullName evidence="2">Uncharacterized protein</fullName>
    </submittedName>
</protein>
<name>A0A0C3K981_9AGAM</name>
<gene>
    <name evidence="2" type="ORF">M407DRAFT_32372</name>
</gene>
<dbReference type="Proteomes" id="UP000054248">
    <property type="component" value="Unassembled WGS sequence"/>
</dbReference>
<proteinExistence type="predicted"/>
<sequence>MASQSDIAEYDVPHFTGESAEEAQDFIQAVNKRAYAAGKQKDSAWIADFAYPFFSRNALVWYEDLDEGIQNDWKLLKRAILAEFTRRQPAPSTVPSAAPAGPRLSSRDTPAAPPPPAPTKMIGHIRLASEVSNCVGYLTVPETWPRLGVVCANINEASVFEADILGRTLTGEEDSLVTLPNGLGESLFPGTNNYGYIVRSSSENRAKQWSSTWSIGGHSNTVTSLLQEGGRQCDAKFVADTFVHRSGIFVPADIHKFLAGAPRYTALTLHFEPVT</sequence>
<evidence type="ECO:0000313" key="2">
    <source>
        <dbReference type="EMBL" id="KIO17958.1"/>
    </source>
</evidence>
<dbReference type="AlphaFoldDB" id="A0A0C3K981"/>